<feature type="region of interest" description="Disordered" evidence="6">
    <location>
        <begin position="221"/>
        <end position="242"/>
    </location>
</feature>
<dbReference type="GO" id="GO:0003677">
    <property type="term" value="F:DNA binding"/>
    <property type="evidence" value="ECO:0007669"/>
    <property type="project" value="InterPro"/>
</dbReference>
<dbReference type="CDD" id="cd00540">
    <property type="entry name" value="AAG"/>
    <property type="match status" value="1"/>
</dbReference>
<dbReference type="NCBIfam" id="TIGR00567">
    <property type="entry name" value="3mg"/>
    <property type="match status" value="1"/>
</dbReference>
<keyword evidence="4 5" id="KW-0234">DNA repair</keyword>
<comment type="caution">
    <text evidence="7">The sequence shown here is derived from an EMBL/GenBank/DDBJ whole genome shotgun (WGS) entry which is preliminary data.</text>
</comment>
<dbReference type="GO" id="GO:0006284">
    <property type="term" value="P:base-excision repair"/>
    <property type="evidence" value="ECO:0007669"/>
    <property type="project" value="InterPro"/>
</dbReference>
<keyword evidence="3 5" id="KW-0378">Hydrolase</keyword>
<evidence type="ECO:0000256" key="1">
    <source>
        <dbReference type="ARBA" id="ARBA00009232"/>
    </source>
</evidence>
<dbReference type="InterPro" id="IPR003180">
    <property type="entry name" value="MPG"/>
</dbReference>
<evidence type="ECO:0000313" key="8">
    <source>
        <dbReference type="Proteomes" id="UP000295805"/>
    </source>
</evidence>
<dbReference type="NCBIfam" id="NF002003">
    <property type="entry name" value="PRK00802.1-3"/>
    <property type="match status" value="1"/>
</dbReference>
<keyword evidence="2 5" id="KW-0227">DNA damage</keyword>
<dbReference type="Pfam" id="PF02245">
    <property type="entry name" value="Pur_DNA_glyco"/>
    <property type="match status" value="1"/>
</dbReference>
<name>A0A4R3ZQI8_9ACTN</name>
<dbReference type="InterPro" id="IPR011034">
    <property type="entry name" value="Formyl_transferase-like_C_sf"/>
</dbReference>
<dbReference type="GO" id="GO:0003905">
    <property type="term" value="F:alkylbase DNA N-glycosylase activity"/>
    <property type="evidence" value="ECO:0007669"/>
    <property type="project" value="InterPro"/>
</dbReference>
<evidence type="ECO:0000256" key="2">
    <source>
        <dbReference type="ARBA" id="ARBA00022763"/>
    </source>
</evidence>
<protein>
    <recommendedName>
        <fullName evidence="5">Putative 3-methyladenine DNA glycosylase</fullName>
        <ecNumber evidence="5">3.2.2.-</ecNumber>
    </recommendedName>
</protein>
<dbReference type="RefSeq" id="WP_131886597.1">
    <property type="nucleotide sequence ID" value="NZ_CP143053.1"/>
</dbReference>
<dbReference type="PANTHER" id="PTHR10429:SF0">
    <property type="entry name" value="DNA-3-METHYLADENINE GLYCOSYLASE"/>
    <property type="match status" value="1"/>
</dbReference>
<evidence type="ECO:0000313" key="7">
    <source>
        <dbReference type="EMBL" id="TCW19446.1"/>
    </source>
</evidence>
<gene>
    <name evidence="7" type="ORF">EDD19_13825</name>
</gene>
<reference evidence="7 8" key="1">
    <citation type="submission" date="2019-03" db="EMBL/GenBank/DDBJ databases">
        <title>Root nodule microbial communities of legume samples collected from USA, Mexico and Botswana.</title>
        <authorList>
            <person name="Hirsch A."/>
        </authorList>
    </citation>
    <scope>NUCLEOTIDE SEQUENCE [LARGE SCALE GENOMIC DNA]</scope>
    <source>
        <strain evidence="7 8">55</strain>
    </source>
</reference>
<comment type="similarity">
    <text evidence="1 5">Belongs to the DNA glycosylase MPG family.</text>
</comment>
<dbReference type="AlphaFoldDB" id="A0A4R3ZQI8"/>
<evidence type="ECO:0000256" key="6">
    <source>
        <dbReference type="SAM" id="MobiDB-lite"/>
    </source>
</evidence>
<dbReference type="PANTHER" id="PTHR10429">
    <property type="entry name" value="DNA-3-METHYLADENINE GLYCOSYLASE"/>
    <property type="match status" value="1"/>
</dbReference>
<dbReference type="SUPFAM" id="SSF50486">
    <property type="entry name" value="FMT C-terminal domain-like"/>
    <property type="match status" value="1"/>
</dbReference>
<feature type="region of interest" description="Disordered" evidence="6">
    <location>
        <begin position="1"/>
        <end position="27"/>
    </location>
</feature>
<evidence type="ECO:0000256" key="5">
    <source>
        <dbReference type="HAMAP-Rule" id="MF_00527"/>
    </source>
</evidence>
<sequence length="242" mass="25653">MSPLAGASGADRDATGGDDTGGYDTGGERFRALLRESSPDEAARLLLGGILTHDTVSVRVMEVEAYGGPADSAFPDAAAHTWPGRTARNEVMFGDAGHLYVYLSHGLHQCVNITCRPQGEGGGVLLRAARVVGGHETVETRRPGVPAERTARGPGNLGRTLGIDLSMRGTDVLDPSSSIRFRPAPVPDAHIRSGPRVGVSREADRPWRFWLAGAREVSAYRRSPRAPQVTRPVVAGRTDGGQ</sequence>
<accession>A0A4R3ZQI8</accession>
<proteinExistence type="inferred from homology"/>
<dbReference type="GeneID" id="89530368"/>
<dbReference type="Gene3D" id="3.10.300.10">
    <property type="entry name" value="Methylpurine-DNA glycosylase (MPG)"/>
    <property type="match status" value="1"/>
</dbReference>
<dbReference type="EC" id="3.2.2.-" evidence="5"/>
<dbReference type="InterPro" id="IPR036995">
    <property type="entry name" value="MPG_sf"/>
</dbReference>
<dbReference type="Proteomes" id="UP000295805">
    <property type="component" value="Unassembled WGS sequence"/>
</dbReference>
<evidence type="ECO:0000256" key="4">
    <source>
        <dbReference type="ARBA" id="ARBA00023204"/>
    </source>
</evidence>
<dbReference type="EMBL" id="SMCX01000038">
    <property type="protein sequence ID" value="TCW19446.1"/>
    <property type="molecule type" value="Genomic_DNA"/>
</dbReference>
<dbReference type="HAMAP" id="MF_00527">
    <property type="entry name" value="3MGH"/>
    <property type="match status" value="1"/>
</dbReference>
<evidence type="ECO:0000256" key="3">
    <source>
        <dbReference type="ARBA" id="ARBA00022801"/>
    </source>
</evidence>
<organism evidence="7 8">
    <name type="scientific">Dietzia cinnamea</name>
    <dbReference type="NCBI Taxonomy" id="321318"/>
    <lineage>
        <taxon>Bacteria</taxon>
        <taxon>Bacillati</taxon>
        <taxon>Actinomycetota</taxon>
        <taxon>Actinomycetes</taxon>
        <taxon>Mycobacteriales</taxon>
        <taxon>Dietziaceae</taxon>
        <taxon>Dietzia</taxon>
    </lineage>
</organism>